<protein>
    <submittedName>
        <fullName evidence="1">Uncharacterized protein</fullName>
    </submittedName>
</protein>
<accession>A0A1Y6CQR6</accession>
<gene>
    <name evidence="1" type="ORF">SAMN06296036_1382</name>
</gene>
<evidence type="ECO:0000313" key="1">
    <source>
        <dbReference type="EMBL" id="SMF81779.1"/>
    </source>
</evidence>
<reference evidence="2" key="1">
    <citation type="submission" date="2017-04" db="EMBL/GenBank/DDBJ databases">
        <authorList>
            <person name="Varghese N."/>
            <person name="Submissions S."/>
        </authorList>
    </citation>
    <scope>NUCLEOTIDE SEQUENCE [LARGE SCALE GENOMIC DNA]</scope>
    <source>
        <strain evidence="2">RKEM611</strain>
    </source>
</reference>
<keyword evidence="2" id="KW-1185">Reference proteome</keyword>
<dbReference type="Proteomes" id="UP000192907">
    <property type="component" value="Unassembled WGS sequence"/>
</dbReference>
<dbReference type="EMBL" id="FWZT01000038">
    <property type="protein sequence ID" value="SMF81779.1"/>
    <property type="molecule type" value="Genomic_DNA"/>
</dbReference>
<sequence length="75" mass="8357">MKCLVNLAIFLVELAIIYNYPQRTYDYLGADTESSFKLQGGVRVAGTRDLDGTPNGRSPAWFEVPSSRFCLAEHS</sequence>
<proteinExistence type="predicted"/>
<organism evidence="1 2">
    <name type="scientific">Pseudobacteriovorax antillogorgiicola</name>
    <dbReference type="NCBI Taxonomy" id="1513793"/>
    <lineage>
        <taxon>Bacteria</taxon>
        <taxon>Pseudomonadati</taxon>
        <taxon>Bdellovibrionota</taxon>
        <taxon>Oligoflexia</taxon>
        <taxon>Oligoflexales</taxon>
        <taxon>Pseudobacteriovoracaceae</taxon>
        <taxon>Pseudobacteriovorax</taxon>
    </lineage>
</organism>
<dbReference type="AlphaFoldDB" id="A0A1Y6CQR6"/>
<evidence type="ECO:0000313" key="2">
    <source>
        <dbReference type="Proteomes" id="UP000192907"/>
    </source>
</evidence>
<name>A0A1Y6CQR6_9BACT</name>
<dbReference type="STRING" id="1513793.SAMN06296036_1382"/>